<dbReference type="PROSITE" id="PS01132">
    <property type="entry name" value="ACTINS_ACT_LIKE"/>
    <property type="match status" value="1"/>
</dbReference>
<dbReference type="Ensembl" id="ENSCMIT00000029393.1">
    <property type="protein sequence ID" value="ENSCMIP00000028932.1"/>
    <property type="gene ID" value="ENSCMIG00000012532.1"/>
</dbReference>
<dbReference type="FunFam" id="3.90.640.10:FF:000007">
    <property type="entry name" value="Actin like 7B"/>
    <property type="match status" value="1"/>
</dbReference>
<reference evidence="6" key="2">
    <citation type="journal article" date="2007" name="PLoS Biol.">
        <title>Survey sequencing and comparative analysis of the elephant shark (Callorhinchus milii) genome.</title>
        <authorList>
            <person name="Venkatesh B."/>
            <person name="Kirkness E.F."/>
            <person name="Loh Y.H."/>
            <person name="Halpern A.L."/>
            <person name="Lee A.P."/>
            <person name="Johnson J."/>
            <person name="Dandona N."/>
            <person name="Viswanathan L.D."/>
            <person name="Tay A."/>
            <person name="Venter J.C."/>
            <person name="Strausberg R.L."/>
            <person name="Brenner S."/>
        </authorList>
    </citation>
    <scope>NUCLEOTIDE SEQUENCE [LARGE SCALE GENOMIC DNA]</scope>
</reference>
<keyword evidence="6" id="KW-1185">Reference proteome</keyword>
<dbReference type="Gene3D" id="3.90.640.10">
    <property type="entry name" value="Actin, Chain A, domain 4"/>
    <property type="match status" value="1"/>
</dbReference>
<dbReference type="OMA" id="HQLRIEP"/>
<dbReference type="SMART" id="SM00268">
    <property type="entry name" value="ACTIN"/>
    <property type="match status" value="1"/>
</dbReference>
<evidence type="ECO:0000256" key="2">
    <source>
        <dbReference type="RuleBase" id="RU000487"/>
    </source>
</evidence>
<dbReference type="STRING" id="7868.ENSCMIP00000028932"/>
<dbReference type="Gene3D" id="3.30.420.40">
    <property type="match status" value="2"/>
</dbReference>
<evidence type="ECO:0000313" key="6">
    <source>
        <dbReference type="Proteomes" id="UP000314986"/>
    </source>
</evidence>
<dbReference type="InterPro" id="IPR020902">
    <property type="entry name" value="Actin/actin-like_CS"/>
</dbReference>
<evidence type="ECO:0000256" key="4">
    <source>
        <dbReference type="SAM" id="SignalP"/>
    </source>
</evidence>
<dbReference type="Pfam" id="PF00022">
    <property type="entry name" value="Actin"/>
    <property type="match status" value="1"/>
</dbReference>
<comment type="similarity">
    <text evidence="1 2">Belongs to the actin family.</text>
</comment>
<reference evidence="5" key="4">
    <citation type="submission" date="2025-08" db="UniProtKB">
        <authorList>
            <consortium name="Ensembl"/>
        </authorList>
    </citation>
    <scope>IDENTIFICATION</scope>
</reference>
<reference evidence="5" key="5">
    <citation type="submission" date="2025-09" db="UniProtKB">
        <authorList>
            <consortium name="Ensembl"/>
        </authorList>
    </citation>
    <scope>IDENTIFICATION</scope>
</reference>
<feature type="compositionally biased region" description="Polar residues" evidence="3">
    <location>
        <begin position="906"/>
        <end position="915"/>
    </location>
</feature>
<name>A0A4W3IIX5_CALMI</name>
<feature type="compositionally biased region" description="Polar residues" evidence="3">
    <location>
        <begin position="394"/>
        <end position="403"/>
    </location>
</feature>
<dbReference type="FunFam" id="3.30.420.40:FF:000058">
    <property type="entry name" value="Putative actin-related protein 5"/>
    <property type="match status" value="1"/>
</dbReference>
<evidence type="ECO:0000313" key="5">
    <source>
        <dbReference type="Ensembl" id="ENSCMIP00000028932.1"/>
    </source>
</evidence>
<reference evidence="6" key="3">
    <citation type="journal article" date="2014" name="Nature">
        <title>Elephant shark genome provides unique insights into gnathostome evolution.</title>
        <authorList>
            <consortium name="International Elephant Shark Genome Sequencing Consortium"/>
            <person name="Venkatesh B."/>
            <person name="Lee A.P."/>
            <person name="Ravi V."/>
            <person name="Maurya A.K."/>
            <person name="Lian M.M."/>
            <person name="Swann J.B."/>
            <person name="Ohta Y."/>
            <person name="Flajnik M.F."/>
            <person name="Sutoh Y."/>
            <person name="Kasahara M."/>
            <person name="Hoon S."/>
            <person name="Gangu V."/>
            <person name="Roy S.W."/>
            <person name="Irimia M."/>
            <person name="Korzh V."/>
            <person name="Kondrychyn I."/>
            <person name="Lim Z.W."/>
            <person name="Tay B.H."/>
            <person name="Tohari S."/>
            <person name="Kong K.W."/>
            <person name="Ho S."/>
            <person name="Lorente-Galdos B."/>
            <person name="Quilez J."/>
            <person name="Marques-Bonet T."/>
            <person name="Raney B.J."/>
            <person name="Ingham P.W."/>
            <person name="Tay A."/>
            <person name="Hillier L.W."/>
            <person name="Minx P."/>
            <person name="Boehm T."/>
            <person name="Wilson R.K."/>
            <person name="Brenner S."/>
            <person name="Warren W.C."/>
        </authorList>
    </citation>
    <scope>NUCLEOTIDE SEQUENCE [LARGE SCALE GENOMIC DNA]</scope>
</reference>
<dbReference type="InterPro" id="IPR004000">
    <property type="entry name" value="Actin"/>
</dbReference>
<protein>
    <submittedName>
        <fullName evidence="5">Uncharacterized LOC103186195</fullName>
    </submittedName>
</protein>
<dbReference type="CDD" id="cd13397">
    <property type="entry name" value="ASKHA_NBD_actin_Arp-T1-3"/>
    <property type="match status" value="1"/>
</dbReference>
<feature type="chain" id="PRO_5021384387" evidence="4">
    <location>
        <begin position="24"/>
        <end position="1902"/>
    </location>
</feature>
<dbReference type="GeneTree" id="ENSGT00940000166728"/>
<sequence>MQRFPGLLALLQELSLQSLPAGAEEFQWLPHELQELYTQGRRDLGIDELLRRCETIVEKLKNPKADPHFLAMAGTAVFAQTLDEMYERNERIRAAVDKVELLWQQALSRAQLLLKDFQCKQKAQQIIDLIIEEGLGNVRAYKVEIANNFSQAEMLKLKYEDAIYKPAMELVVESEKVLHALGVLTEQGLGRDEDLWEKLNRLKETLNIAVDMPYKTLKAVCDFNYMFEKVTNWYHLVLEQILFEEAAHENSVPRLGLPRQALASLKPGWQRRVNHIFRKVPLPDVKDFVQLRHLANDIPDVLQRRQGKLLSRQCLIIRKLLTSQGHVLLVDLEQAIQWQKAYLKRPHSTGFHHPNSPTGTKIIGSGAEDLEMDIGTRRFWKSLTKKASCEAKKQNSTAPYTSSVERRKHETRQIGHNRDNNHFDQKLNSTVFPSTIVYLNPEESKTSKKPPSLSSFDSGIDGASSCNFESGSVKDHCEMSNQEHWPKELLKPPLKIEVAELDREDNVGEMESEWSEFNRLGFSDSFSISSVQQSSPKWNPKTLDFEMKVRHSSGLHKNPWIGLRVEDFEKSYMVTITPKKFGLKTNVKLAEVSHNVTHQNQQTHLGQFINVSPTLNSLEAIKTRSVAMQATVGQENTLVLGECSVPTVEKPCSEESGSESNLSPIKYLGIQPIFKESFTEEPHISNILSGIYDFPESRRLFEGASNERKDDKRKGDPMLYDWEMREQENLQGDVEKLLLKTTKILEEEECVLKQEEELEFLLQTQVEEEQDDSDLEENSIVVDVSSDPGSMKSDSDVKLTMSLKELSDAGVIGLEDFVWSEIEEQESDCCCTHSRLACDTECMQQERGFCSHCGFNIAGSSPGAHWSLHNPSLHQELKELCQIEDRIFEESLKLREQCWSEEENKTFPNQTSAESNGERLNPSEDRIKFLSALERERKEVEKMEQSLAREEQMKSRNLRKLLHKSSKRQHGGQKSTTKVAAASRMISNLTANLRTELTNQSESAETNLVIKDFKPPVNSVDPDSNCVQCSKDTANKQVPLYIEVAPSSGNKRDTQLQHFKIHCGRDQVLVENKALLANEEYSLINTKGDKLLISQQLPTEGCVVPDTRELQMCDQIEKVDLEETQGKNCDETNGLVSITEDYLGLNSFAGKGALLNPTEMHEPQNNPLDFEANSLLDKEENRMKEVHSAESKTFGGNERFTAERNDTTHQIIKTKQKPKGEVQTNLSLKVEKFPISRSTQQSFSECFVVDGEIGTEDQLSVPVPKPRGRIRQNVIQCQKETNPAQHLRNSTDLRKTDDDDDHELSEIDLETCPTSQEVIYQETISSKTANELDLSLWPENRYCATELKPDHTSRTSNISDSTNLQINQVTCKKGDRVTEVTCFNDSVPENMNSVVKNGEMCLGENDSRLVLNPALTQEGEHDATQTLVPNEVKSRTAAGNCSLTLEMICRSGTILQPSESRNVVNQKESLNIIDGSLSDHINNDEDFHNAEACSSEFKSDYLNVKESGTRNPSLDTHIFQASIMKVSNYNTPIVLDIGSGLLKGGFADQELPTTIFPTVIGRPKYEDVSRGRFERDFYVGNDAQHMRGVLSLYYPMKHGVVNNWDEMEKIWHHAFYHQLRIEPEEHPVLLTEAAMNPHQNRERMVEILFDSFNVPFSYVAMQAVLALYSSGRTTGVILDSGDGVTHTVPVYEGYSLPHAIQRLNLAGRDLTEYLKKLLKERGYSFNTSAEQEIVREIKEKHCCVALDFEEELSNSERFGNWNLHYTLPDGQIIAIGNERFRASEILFRPEIIGKDHYGIHESLLRSIIRCDIDLRKTFVGNIILSGGNTMLTGLPARIQKEIRSTVPLNLSTHVHVASPENRDFTVWSGGAVLASSHAFQSAWISREEYSEYGSNIVHRKCF</sequence>
<reference evidence="6" key="1">
    <citation type="journal article" date="2006" name="Science">
        <title>Ancient noncoding elements conserved in the human genome.</title>
        <authorList>
            <person name="Venkatesh B."/>
            <person name="Kirkness E.F."/>
            <person name="Loh Y.H."/>
            <person name="Halpern A.L."/>
            <person name="Lee A.P."/>
            <person name="Johnson J."/>
            <person name="Dandona N."/>
            <person name="Viswanathan L.D."/>
            <person name="Tay A."/>
            <person name="Venter J.C."/>
            <person name="Strausberg R.L."/>
            <person name="Brenner S."/>
        </authorList>
    </citation>
    <scope>NUCLEOTIDE SEQUENCE [LARGE SCALE GENOMIC DNA]</scope>
</reference>
<organism evidence="5 6">
    <name type="scientific">Callorhinchus milii</name>
    <name type="common">Ghost shark</name>
    <dbReference type="NCBI Taxonomy" id="7868"/>
    <lineage>
        <taxon>Eukaryota</taxon>
        <taxon>Metazoa</taxon>
        <taxon>Chordata</taxon>
        <taxon>Craniata</taxon>
        <taxon>Vertebrata</taxon>
        <taxon>Chondrichthyes</taxon>
        <taxon>Holocephali</taxon>
        <taxon>Chimaeriformes</taxon>
        <taxon>Callorhinchidae</taxon>
        <taxon>Callorhinchus</taxon>
    </lineage>
</organism>
<feature type="signal peptide" evidence="4">
    <location>
        <begin position="1"/>
        <end position="23"/>
    </location>
</feature>
<proteinExistence type="inferred from homology"/>
<evidence type="ECO:0000256" key="1">
    <source>
        <dbReference type="ARBA" id="ARBA00006752"/>
    </source>
</evidence>
<feature type="region of interest" description="Disordered" evidence="3">
    <location>
        <begin position="391"/>
        <end position="426"/>
    </location>
</feature>
<keyword evidence="4" id="KW-0732">Signal</keyword>
<dbReference type="InterPro" id="IPR043129">
    <property type="entry name" value="ATPase_NBD"/>
</dbReference>
<dbReference type="InParanoid" id="A0A4W3IIX5"/>
<accession>A0A4W3IIX5</accession>
<feature type="compositionally biased region" description="Basic and acidic residues" evidence="3">
    <location>
        <begin position="404"/>
        <end position="425"/>
    </location>
</feature>
<gene>
    <name evidence="5" type="primary">si:ch211-241j12.3</name>
</gene>
<evidence type="ECO:0000256" key="3">
    <source>
        <dbReference type="SAM" id="MobiDB-lite"/>
    </source>
</evidence>
<dbReference type="Proteomes" id="UP000314986">
    <property type="component" value="Unassembled WGS sequence"/>
</dbReference>
<dbReference type="SUPFAM" id="SSF53067">
    <property type="entry name" value="Actin-like ATPase domain"/>
    <property type="match status" value="2"/>
</dbReference>
<dbReference type="PANTHER" id="PTHR11937">
    <property type="entry name" value="ACTIN"/>
    <property type="match status" value="1"/>
</dbReference>
<dbReference type="PRINTS" id="PR00190">
    <property type="entry name" value="ACTIN"/>
</dbReference>
<dbReference type="FunFam" id="3.30.420.40:FF:000002">
    <property type="entry name" value="Muscle actin"/>
    <property type="match status" value="1"/>
</dbReference>
<feature type="region of interest" description="Disordered" evidence="3">
    <location>
        <begin position="903"/>
        <end position="924"/>
    </location>
</feature>